<gene>
    <name evidence="3" type="ORF">PHYBLDRAFT_129589</name>
</gene>
<protein>
    <submittedName>
        <fullName evidence="3">Uncharacterized protein</fullName>
    </submittedName>
</protein>
<dbReference type="OrthoDB" id="5331396at2759"/>
<keyword evidence="4" id="KW-1185">Reference proteome</keyword>
<feature type="transmembrane region" description="Helical" evidence="2">
    <location>
        <begin position="44"/>
        <end position="63"/>
    </location>
</feature>
<dbReference type="PANTHER" id="PTHR37849">
    <property type="entry name" value="YALI0E11605P"/>
    <property type="match status" value="1"/>
</dbReference>
<reference evidence="4" key="1">
    <citation type="submission" date="2015-06" db="EMBL/GenBank/DDBJ databases">
        <title>Expansion of signal transduction pathways in fungi by whole-genome duplication.</title>
        <authorList>
            <consortium name="DOE Joint Genome Institute"/>
            <person name="Corrochano L.M."/>
            <person name="Kuo A."/>
            <person name="Marcet-Houben M."/>
            <person name="Polaino S."/>
            <person name="Salamov A."/>
            <person name="Villalobos J.M."/>
            <person name="Alvarez M.I."/>
            <person name="Avalos J."/>
            <person name="Benito E.P."/>
            <person name="Benoit I."/>
            <person name="Burger G."/>
            <person name="Camino L.P."/>
            <person name="Canovas D."/>
            <person name="Cerda-Olmedo E."/>
            <person name="Cheng J.-F."/>
            <person name="Dominguez A."/>
            <person name="Elias M."/>
            <person name="Eslava A.P."/>
            <person name="Glaser F."/>
            <person name="Grimwood J."/>
            <person name="Gutierrez G."/>
            <person name="Heitman J."/>
            <person name="Henrissat B."/>
            <person name="Iturriaga E.A."/>
            <person name="Lang B.F."/>
            <person name="Lavin J.L."/>
            <person name="Lee S."/>
            <person name="Li W."/>
            <person name="Lindquist E."/>
            <person name="Lopez-Garcia S."/>
            <person name="Luque E.M."/>
            <person name="Marcos A.T."/>
            <person name="Martin J."/>
            <person name="McCluskey K."/>
            <person name="Medina H.R."/>
            <person name="Miralles-Duran A."/>
            <person name="Miyazaki A."/>
            <person name="Munoz-Torres E."/>
            <person name="Oguiza J.A."/>
            <person name="Ohm R."/>
            <person name="Olmedo M."/>
            <person name="Orejas M."/>
            <person name="Ortiz-Castellanos L."/>
            <person name="Pisabarro A.G."/>
            <person name="Rodriguez-Romero J."/>
            <person name="Ruiz-Herrera J."/>
            <person name="Ruiz-Vazquez R."/>
            <person name="Sanz C."/>
            <person name="Schackwitz W."/>
            <person name="Schmutz J."/>
            <person name="Shahriari M."/>
            <person name="Shelest E."/>
            <person name="Silva-Franco F."/>
            <person name="Soanes D."/>
            <person name="Syed K."/>
            <person name="Tagua V.G."/>
            <person name="Talbot N.J."/>
            <person name="Thon M."/>
            <person name="De vries R.P."/>
            <person name="Wiebenga A."/>
            <person name="Yadav J.S."/>
            <person name="Braun E.L."/>
            <person name="Baker S."/>
            <person name="Garre V."/>
            <person name="Horwitz B."/>
            <person name="Torres-Martinez S."/>
            <person name="Idnurm A."/>
            <person name="Herrera-Estrella A."/>
            <person name="Gabaldon T."/>
            <person name="Grigoriev I.V."/>
        </authorList>
    </citation>
    <scope>NUCLEOTIDE SEQUENCE [LARGE SCALE GENOMIC DNA]</scope>
    <source>
        <strain evidence="4">NRRL 1555(-)</strain>
    </source>
</reference>
<keyword evidence="2" id="KW-1133">Transmembrane helix</keyword>
<evidence type="ECO:0000256" key="1">
    <source>
        <dbReference type="SAM" id="Coils"/>
    </source>
</evidence>
<dbReference type="InParanoid" id="A0A162V9S6"/>
<organism evidence="3 4">
    <name type="scientific">Phycomyces blakesleeanus (strain ATCC 8743b / DSM 1359 / FGSC 10004 / NBRC 33097 / NRRL 1555)</name>
    <dbReference type="NCBI Taxonomy" id="763407"/>
    <lineage>
        <taxon>Eukaryota</taxon>
        <taxon>Fungi</taxon>
        <taxon>Fungi incertae sedis</taxon>
        <taxon>Mucoromycota</taxon>
        <taxon>Mucoromycotina</taxon>
        <taxon>Mucoromycetes</taxon>
        <taxon>Mucorales</taxon>
        <taxon>Phycomycetaceae</taxon>
        <taxon>Phycomyces</taxon>
    </lineage>
</organism>
<keyword evidence="2" id="KW-0812">Transmembrane</keyword>
<evidence type="ECO:0000313" key="4">
    <source>
        <dbReference type="Proteomes" id="UP000077315"/>
    </source>
</evidence>
<dbReference type="PANTHER" id="PTHR37849:SF1">
    <property type="entry name" value="YALI0E11605P"/>
    <property type="match status" value="1"/>
</dbReference>
<dbReference type="VEuPathDB" id="FungiDB:PHYBLDRAFT_129589"/>
<proteinExistence type="predicted"/>
<dbReference type="RefSeq" id="XP_018299112.1">
    <property type="nucleotide sequence ID" value="XM_018429294.1"/>
</dbReference>
<keyword evidence="2" id="KW-0472">Membrane</keyword>
<accession>A0A162V9S6</accession>
<dbReference type="EMBL" id="KV440971">
    <property type="protein sequence ID" value="OAD81072.1"/>
    <property type="molecule type" value="Genomic_DNA"/>
</dbReference>
<feature type="coiled-coil region" evidence="1">
    <location>
        <begin position="64"/>
        <end position="115"/>
    </location>
</feature>
<evidence type="ECO:0000313" key="3">
    <source>
        <dbReference type="EMBL" id="OAD81072.1"/>
    </source>
</evidence>
<name>A0A162V9S6_PHYB8</name>
<dbReference type="AlphaFoldDB" id="A0A162V9S6"/>
<evidence type="ECO:0000256" key="2">
    <source>
        <dbReference type="SAM" id="Phobius"/>
    </source>
</evidence>
<sequence length="151" mass="17050">MNLLCQSSGRLLAKHAIPRRSIRNYSTEVTESVKKETKGGFSSGLTGFLVGVSITGAIGYYYLLEEYTAASNSLLKSVEQLETTTKKVRDYAHKIESVEKDVNRLKETVATVQQLSELKSEIRRVYDTLNIDHLELKTHVWGLEQDLKKSK</sequence>
<keyword evidence="1" id="KW-0175">Coiled coil</keyword>
<dbReference type="GeneID" id="28990200"/>
<dbReference type="Proteomes" id="UP000077315">
    <property type="component" value="Unassembled WGS sequence"/>
</dbReference>